<sequence>MDLYDIALLLNYERATTETRFRGAKLREVVRDREDLKTVLCFFDGWHEHKGPRAGFVFDKPQQPPDDLEPDLPSNILPPNSPLISKLSDKELETIFYQARAHDGCFACIGLLQYFFDLFSNDEVISLRIRTPDGEEYHCPASQRRILEVPIILPKQMTLAMVLPENVSYSTGGGESMRHAVWVFSDEMNGNIKTVLDMASIQFGDEGRGLKGKGLFALESFEAWRSRMGVVGQGIDDDQAKISWWIRSTPRDAWLREVARRAKWRWERRDTEPCTMARGISMLSSTKPSAVVPAQTYIGHVQLRDLIICPRERGVVNYVNQHSIVEQNLNSTSSNPYTLVDLNFTPNTLSSLQIPDSQQTLLAAGGQDAEVHLSLHDHSSPRQKPVWATEERLPASINNSVLLTSMNLARSNESSVEPKVVISNNDCTVKFYDVPIRARPDIREAGSLRLSVPINHSSISPDGRTLLSVGDSSKVYLHRISGGSRLEFSHITTLQIPPPDRSPLNYTSTSLAASFSTAFSTDGTKYAVASQEGVVAVWDVRSTKPLKVFQTDKTRMPSGGGLWSGSLLSDDPYEWTRGNSKAPGWSVRNVKFGNGGSSGVGREIMTFTEHTSFLHVIDARTFETEEIVRVPSASKSSGTGRQPPSRVPPQQNLQASAQSRSRSRAFVSRPYQRPNRTNSRQHISVSATSHLGGLRRDGSTPPYVVLALEDTFRISPRGSSDITRSVWRHRRDDTVHRPTDVEDHHFEDSQITRNDDDDLVVIPPLGDREVEDNVRSLLTHHGLRSRALGGGGSFEDDDNDEQMDVDDLDILEPEWDCISYAPSRGSSPGPPANGRWRTRSRQDLELELAAAAAATDVGYRAEEYYSSAAFGDDLDIAGTCFDPSGAFIYVATPECVAEWAVRGGEKRWWSDSGTQWC</sequence>
<dbReference type="PANTHER" id="PTHR43991">
    <property type="entry name" value="WD REPEAT PROTEIN (AFU_ORTHOLOGUE AFUA_8G05640)-RELATED"/>
    <property type="match status" value="1"/>
</dbReference>
<dbReference type="InterPro" id="IPR015943">
    <property type="entry name" value="WD40/YVTN_repeat-like_dom_sf"/>
</dbReference>
<reference evidence="4 5" key="1">
    <citation type="submission" date="2015-12" db="EMBL/GenBank/DDBJ databases">
        <title>Draft genome sequence of Moniliophthora roreri, the causal agent of frosty pod rot of cacao.</title>
        <authorList>
            <person name="Aime M.C."/>
            <person name="Diaz-Valderrama J.R."/>
            <person name="Kijpornyongpan T."/>
            <person name="Phillips-Mora W."/>
        </authorList>
    </citation>
    <scope>NUCLEOTIDE SEQUENCE [LARGE SCALE GENOMIC DNA]</scope>
    <source>
        <strain evidence="4 5">MCA 2952</strain>
    </source>
</reference>
<dbReference type="InterPro" id="IPR036322">
    <property type="entry name" value="WD40_repeat_dom_sf"/>
</dbReference>
<evidence type="ECO:0000256" key="2">
    <source>
        <dbReference type="SAM" id="MobiDB-lite"/>
    </source>
</evidence>
<protein>
    <recommendedName>
        <fullName evidence="3">DUF2415 domain-containing protein</fullName>
    </recommendedName>
</protein>
<feature type="compositionally biased region" description="Polar residues" evidence="2">
    <location>
        <begin position="674"/>
        <end position="689"/>
    </location>
</feature>
<feature type="domain" description="DUF2415" evidence="3">
    <location>
        <begin position="586"/>
        <end position="628"/>
    </location>
</feature>
<proteinExistence type="predicted"/>
<evidence type="ECO:0000256" key="1">
    <source>
        <dbReference type="PROSITE-ProRule" id="PRU00221"/>
    </source>
</evidence>
<evidence type="ECO:0000259" key="3">
    <source>
        <dbReference type="Pfam" id="PF10313"/>
    </source>
</evidence>
<dbReference type="InterPro" id="IPR019417">
    <property type="entry name" value="DUF2415"/>
</dbReference>
<dbReference type="eggNOG" id="KOG4532">
    <property type="taxonomic scope" value="Eukaryota"/>
</dbReference>
<comment type="caution">
    <text evidence="4">The sequence shown here is derived from an EMBL/GenBank/DDBJ whole genome shotgun (WGS) entry which is preliminary data.</text>
</comment>
<dbReference type="Pfam" id="PF10313">
    <property type="entry name" value="DUF2415"/>
    <property type="match status" value="1"/>
</dbReference>
<evidence type="ECO:0000313" key="5">
    <source>
        <dbReference type="Proteomes" id="UP000054988"/>
    </source>
</evidence>
<dbReference type="AlphaFoldDB" id="A0A0W0FA06"/>
<name>A0A0W0FA06_MONRR</name>
<feature type="region of interest" description="Disordered" evidence="2">
    <location>
        <begin position="629"/>
        <end position="699"/>
    </location>
</feature>
<feature type="compositionally biased region" description="Polar residues" evidence="2">
    <location>
        <begin position="633"/>
        <end position="653"/>
    </location>
</feature>
<organism evidence="4 5">
    <name type="scientific">Moniliophthora roreri</name>
    <name type="common">Frosty pod rot fungus</name>
    <name type="synonym">Monilia roreri</name>
    <dbReference type="NCBI Taxonomy" id="221103"/>
    <lineage>
        <taxon>Eukaryota</taxon>
        <taxon>Fungi</taxon>
        <taxon>Dikarya</taxon>
        <taxon>Basidiomycota</taxon>
        <taxon>Agaricomycotina</taxon>
        <taxon>Agaricomycetes</taxon>
        <taxon>Agaricomycetidae</taxon>
        <taxon>Agaricales</taxon>
        <taxon>Marasmiineae</taxon>
        <taxon>Marasmiaceae</taxon>
        <taxon>Moniliophthora</taxon>
    </lineage>
</organism>
<dbReference type="InterPro" id="IPR001680">
    <property type="entry name" value="WD40_rpt"/>
</dbReference>
<dbReference type="Proteomes" id="UP000054988">
    <property type="component" value="Unassembled WGS sequence"/>
</dbReference>
<accession>A0A0W0FA06</accession>
<keyword evidence="1" id="KW-0853">WD repeat</keyword>
<dbReference type="PANTHER" id="PTHR43991:SF9">
    <property type="entry name" value="DUF2415 DOMAIN-CONTAINING PROTEIN"/>
    <property type="match status" value="1"/>
</dbReference>
<feature type="repeat" description="WD" evidence="1">
    <location>
        <begin position="516"/>
        <end position="548"/>
    </location>
</feature>
<dbReference type="PROSITE" id="PS50082">
    <property type="entry name" value="WD_REPEATS_2"/>
    <property type="match status" value="1"/>
</dbReference>
<evidence type="ECO:0000313" key="4">
    <source>
        <dbReference type="EMBL" id="KTB33131.1"/>
    </source>
</evidence>
<gene>
    <name evidence="4" type="ORF">WG66_14268</name>
</gene>
<dbReference type="Gene3D" id="2.130.10.10">
    <property type="entry name" value="YVTN repeat-like/Quinoprotein amine dehydrogenase"/>
    <property type="match status" value="1"/>
</dbReference>
<dbReference type="EMBL" id="LATX01002190">
    <property type="protein sequence ID" value="KTB33131.1"/>
    <property type="molecule type" value="Genomic_DNA"/>
</dbReference>
<dbReference type="SUPFAM" id="SSF50978">
    <property type="entry name" value="WD40 repeat-like"/>
    <property type="match status" value="1"/>
</dbReference>